<dbReference type="InterPro" id="IPR007920">
    <property type="entry name" value="UPF0223"/>
</dbReference>
<accession>A0ABS6JC69</accession>
<comment type="caution">
    <text evidence="1">The sequence shown here is derived from an EMBL/GenBank/DDBJ whole genome shotgun (WGS) entry which is preliminary data.</text>
</comment>
<name>A0ABS6JC69_9BACI</name>
<organism evidence="1 2">
    <name type="scientific">Evansella tamaricis</name>
    <dbReference type="NCBI Taxonomy" id="2069301"/>
    <lineage>
        <taxon>Bacteria</taxon>
        <taxon>Bacillati</taxon>
        <taxon>Bacillota</taxon>
        <taxon>Bacilli</taxon>
        <taxon>Bacillales</taxon>
        <taxon>Bacillaceae</taxon>
        <taxon>Evansella</taxon>
    </lineage>
</organism>
<proteinExistence type="predicted"/>
<keyword evidence="2" id="KW-1185">Reference proteome</keyword>
<dbReference type="NCBIfam" id="NF003353">
    <property type="entry name" value="PRK04387.1"/>
    <property type="match status" value="1"/>
</dbReference>
<evidence type="ECO:0000313" key="1">
    <source>
        <dbReference type="EMBL" id="MBU9711271.1"/>
    </source>
</evidence>
<reference evidence="1 2" key="1">
    <citation type="submission" date="2021-06" db="EMBL/GenBank/DDBJ databases">
        <title>Bacillus sp. RD4P76, an endophyte from a halophyte.</title>
        <authorList>
            <person name="Sun J.-Q."/>
        </authorList>
    </citation>
    <scope>NUCLEOTIDE SEQUENCE [LARGE SCALE GENOMIC DNA]</scope>
    <source>
        <strain evidence="1 2">CGMCC 1.15917</strain>
    </source>
</reference>
<dbReference type="Pfam" id="PF05256">
    <property type="entry name" value="UPF0223"/>
    <property type="match status" value="1"/>
</dbReference>
<evidence type="ECO:0000313" key="2">
    <source>
        <dbReference type="Proteomes" id="UP000784880"/>
    </source>
</evidence>
<dbReference type="PIRSF" id="PIRSF037260">
    <property type="entry name" value="UPF0223"/>
    <property type="match status" value="1"/>
</dbReference>
<dbReference type="Proteomes" id="UP000784880">
    <property type="component" value="Unassembled WGS sequence"/>
</dbReference>
<dbReference type="EMBL" id="JAHQCS010000064">
    <property type="protein sequence ID" value="MBU9711271.1"/>
    <property type="molecule type" value="Genomic_DNA"/>
</dbReference>
<protein>
    <submittedName>
        <fullName evidence="1">UPF0223 family protein</fullName>
    </submittedName>
</protein>
<sequence>MKRLNENVTIPISLEWTKEEVVDVVNFYEAIQQAYKKGVERDFLLALYRRFKEIVPSKGEEKQSFKEYQSQTDQSPYHVIKKARESDEVKIIKM</sequence>
<gene>
    <name evidence="1" type="ORF">KS419_05965</name>
</gene>
<dbReference type="RefSeq" id="WP_217065149.1">
    <property type="nucleotide sequence ID" value="NZ_JAHQCS010000064.1"/>
</dbReference>